<evidence type="ECO:0000259" key="6">
    <source>
        <dbReference type="SMART" id="SM00829"/>
    </source>
</evidence>
<evidence type="ECO:0000256" key="5">
    <source>
        <dbReference type="ARBA" id="ARBA00023002"/>
    </source>
</evidence>
<dbReference type="SMART" id="SM00829">
    <property type="entry name" value="PKS_ER"/>
    <property type="match status" value="1"/>
</dbReference>
<evidence type="ECO:0000313" key="8">
    <source>
        <dbReference type="Proteomes" id="UP001430848"/>
    </source>
</evidence>
<dbReference type="Proteomes" id="UP001430848">
    <property type="component" value="Unassembled WGS sequence"/>
</dbReference>
<keyword evidence="4" id="KW-0862">Zinc</keyword>
<dbReference type="PANTHER" id="PTHR42940">
    <property type="entry name" value="ALCOHOL DEHYDROGENASE 1-RELATED"/>
    <property type="match status" value="1"/>
</dbReference>
<sequence>MAPSGDETMLAAVVEQFGQPYAMKHIPRPGEPQGHDLLIKVLAASYCHTDAVFAAGGMFQELPRVGCHEFAGEIVAAGPDVVGGDGLAVGTRVGVPGRAYHPCGSCYECTHHGQDRPGYSPYCPKAFNLGLTRDGGFQEYCIVDSRQVAPLPDGLAAIQAAPLMCAGVTIWSALQHEKVRGARKVAILGAGGGLGHLGVQFAAHLGKEVLAVDADDAAIGLLERVKAGLGPAGASVHIVDGRRGSVKDMQALVQGEVAPGTPDSEIGLDAAILLPESQAAFDQGMALLRNHGVMVVVSFPKKKLEVNAGDLVFRDISLVGSLVGRNHQIREMLQFAQKHEVKAAVQAYKFEDINQLVQDSHKGGAGKLVVDMTKSN</sequence>
<dbReference type="InterPro" id="IPR036291">
    <property type="entry name" value="NAD(P)-bd_dom_sf"/>
</dbReference>
<dbReference type="Pfam" id="PF00107">
    <property type="entry name" value="ADH_zinc_N"/>
    <property type="match status" value="1"/>
</dbReference>
<gene>
    <name evidence="7" type="ORF">SLS63_014043</name>
</gene>
<evidence type="ECO:0000256" key="3">
    <source>
        <dbReference type="ARBA" id="ARBA00022723"/>
    </source>
</evidence>
<dbReference type="Gene3D" id="3.40.50.720">
    <property type="entry name" value="NAD(P)-binding Rossmann-like Domain"/>
    <property type="match status" value="1"/>
</dbReference>
<protein>
    <recommendedName>
        <fullName evidence="6">Enoyl reductase (ER) domain-containing protein</fullName>
    </recommendedName>
</protein>
<dbReference type="SUPFAM" id="SSF51735">
    <property type="entry name" value="NAD(P)-binding Rossmann-fold domains"/>
    <property type="match status" value="1"/>
</dbReference>
<dbReference type="Gene3D" id="3.90.180.10">
    <property type="entry name" value="Medium-chain alcohol dehydrogenases, catalytic domain"/>
    <property type="match status" value="1"/>
</dbReference>
<dbReference type="InterPro" id="IPR013154">
    <property type="entry name" value="ADH-like_N"/>
</dbReference>
<dbReference type="InterPro" id="IPR011032">
    <property type="entry name" value="GroES-like_sf"/>
</dbReference>
<dbReference type="InterPro" id="IPR013149">
    <property type="entry name" value="ADH-like_C"/>
</dbReference>
<dbReference type="InterPro" id="IPR020843">
    <property type="entry name" value="ER"/>
</dbReference>
<comment type="similarity">
    <text evidence="2">Belongs to the zinc-containing alcohol dehydrogenase family.</text>
</comment>
<dbReference type="PANTHER" id="PTHR42940:SF8">
    <property type="entry name" value="VACUOLAR PROTEIN SORTING-ASSOCIATED PROTEIN 11"/>
    <property type="match status" value="1"/>
</dbReference>
<evidence type="ECO:0000256" key="1">
    <source>
        <dbReference type="ARBA" id="ARBA00001947"/>
    </source>
</evidence>
<dbReference type="EMBL" id="JAKNSF020000227">
    <property type="protein sequence ID" value="KAK7706017.1"/>
    <property type="molecule type" value="Genomic_DNA"/>
</dbReference>
<comment type="cofactor">
    <cofactor evidence="1">
        <name>Zn(2+)</name>
        <dbReference type="ChEBI" id="CHEBI:29105"/>
    </cofactor>
</comment>
<evidence type="ECO:0000256" key="4">
    <source>
        <dbReference type="ARBA" id="ARBA00022833"/>
    </source>
</evidence>
<proteinExistence type="inferred from homology"/>
<name>A0ABR1NLR7_DIAER</name>
<reference evidence="7 8" key="1">
    <citation type="submission" date="2024-02" db="EMBL/GenBank/DDBJ databases">
        <title>De novo assembly and annotation of 12 fungi associated with fruit tree decline syndrome in Ontario, Canada.</title>
        <authorList>
            <person name="Sulman M."/>
            <person name="Ellouze W."/>
            <person name="Ilyukhin E."/>
        </authorList>
    </citation>
    <scope>NUCLEOTIDE SEQUENCE [LARGE SCALE GENOMIC DNA]</scope>
    <source>
        <strain evidence="7 8">M169</strain>
    </source>
</reference>
<feature type="domain" description="Enoyl reductase (ER)" evidence="6">
    <location>
        <begin position="18"/>
        <end position="370"/>
    </location>
</feature>
<dbReference type="Pfam" id="PF08240">
    <property type="entry name" value="ADH_N"/>
    <property type="match status" value="1"/>
</dbReference>
<keyword evidence="8" id="KW-1185">Reference proteome</keyword>
<evidence type="ECO:0000313" key="7">
    <source>
        <dbReference type="EMBL" id="KAK7706017.1"/>
    </source>
</evidence>
<comment type="caution">
    <text evidence="7">The sequence shown here is derived from an EMBL/GenBank/DDBJ whole genome shotgun (WGS) entry which is preliminary data.</text>
</comment>
<evidence type="ECO:0000256" key="2">
    <source>
        <dbReference type="ARBA" id="ARBA00008072"/>
    </source>
</evidence>
<keyword evidence="3" id="KW-0479">Metal-binding</keyword>
<organism evidence="7 8">
    <name type="scientific">Diaporthe eres</name>
    <name type="common">Phomopsis oblonga</name>
    <dbReference type="NCBI Taxonomy" id="83184"/>
    <lineage>
        <taxon>Eukaryota</taxon>
        <taxon>Fungi</taxon>
        <taxon>Dikarya</taxon>
        <taxon>Ascomycota</taxon>
        <taxon>Pezizomycotina</taxon>
        <taxon>Sordariomycetes</taxon>
        <taxon>Sordariomycetidae</taxon>
        <taxon>Diaporthales</taxon>
        <taxon>Diaporthaceae</taxon>
        <taxon>Diaporthe</taxon>
        <taxon>Diaporthe eres species complex</taxon>
    </lineage>
</organism>
<dbReference type="SUPFAM" id="SSF50129">
    <property type="entry name" value="GroES-like"/>
    <property type="match status" value="1"/>
</dbReference>
<accession>A0ABR1NLR7</accession>
<keyword evidence="5" id="KW-0560">Oxidoreductase</keyword>